<keyword evidence="2" id="KW-1185">Reference proteome</keyword>
<dbReference type="AlphaFoldDB" id="A0AAE1DRA8"/>
<sequence length="156" mass="17051">MSLWGTVPGLFNPQENVITLYPPAEFRFLYPPGGEIVGTKTRRPEISPLTRDHGTRSLRSTLPKPGGLAFHPAVEAQSKESDGKLCCFSIGLLVRKLGSTSNSLVLLIHDLLYSSTAQVDSRLVLPAYVKPQMTPALCSSLSFGVQRDYHPGVWLS</sequence>
<gene>
    <name evidence="1" type="ORF">RRG08_013066</name>
</gene>
<accession>A0AAE1DRA8</accession>
<reference evidence="1" key="1">
    <citation type="journal article" date="2023" name="G3 (Bethesda)">
        <title>A reference genome for the long-term kleptoplast-retaining sea slug Elysia crispata morphotype clarki.</title>
        <authorList>
            <person name="Eastman K.E."/>
            <person name="Pendleton A.L."/>
            <person name="Shaikh M.A."/>
            <person name="Suttiyut T."/>
            <person name="Ogas R."/>
            <person name="Tomko P."/>
            <person name="Gavelis G."/>
            <person name="Widhalm J.R."/>
            <person name="Wisecaver J.H."/>
        </authorList>
    </citation>
    <scope>NUCLEOTIDE SEQUENCE</scope>
    <source>
        <strain evidence="1">ECLA1</strain>
    </source>
</reference>
<dbReference type="Proteomes" id="UP001283361">
    <property type="component" value="Unassembled WGS sequence"/>
</dbReference>
<dbReference type="EMBL" id="JAWDGP010002895">
    <property type="protein sequence ID" value="KAK3778798.1"/>
    <property type="molecule type" value="Genomic_DNA"/>
</dbReference>
<proteinExistence type="predicted"/>
<protein>
    <submittedName>
        <fullName evidence="1">Uncharacterized protein</fullName>
    </submittedName>
</protein>
<organism evidence="1 2">
    <name type="scientific">Elysia crispata</name>
    <name type="common">lettuce slug</name>
    <dbReference type="NCBI Taxonomy" id="231223"/>
    <lineage>
        <taxon>Eukaryota</taxon>
        <taxon>Metazoa</taxon>
        <taxon>Spiralia</taxon>
        <taxon>Lophotrochozoa</taxon>
        <taxon>Mollusca</taxon>
        <taxon>Gastropoda</taxon>
        <taxon>Heterobranchia</taxon>
        <taxon>Euthyneura</taxon>
        <taxon>Panpulmonata</taxon>
        <taxon>Sacoglossa</taxon>
        <taxon>Placobranchoidea</taxon>
        <taxon>Plakobranchidae</taxon>
        <taxon>Elysia</taxon>
    </lineage>
</organism>
<evidence type="ECO:0000313" key="1">
    <source>
        <dbReference type="EMBL" id="KAK3778798.1"/>
    </source>
</evidence>
<comment type="caution">
    <text evidence="1">The sequence shown here is derived from an EMBL/GenBank/DDBJ whole genome shotgun (WGS) entry which is preliminary data.</text>
</comment>
<evidence type="ECO:0000313" key="2">
    <source>
        <dbReference type="Proteomes" id="UP001283361"/>
    </source>
</evidence>
<name>A0AAE1DRA8_9GAST</name>